<feature type="compositionally biased region" description="Low complexity" evidence="1">
    <location>
        <begin position="464"/>
        <end position="473"/>
    </location>
</feature>
<evidence type="ECO:0000313" key="2">
    <source>
        <dbReference type="EMBL" id="KIZ02382.1"/>
    </source>
</evidence>
<dbReference type="RefSeq" id="XP_013901401.1">
    <property type="nucleotide sequence ID" value="XM_014045947.1"/>
</dbReference>
<sequence>MQTRCQLAVLEGGPVAKERLERSEADLASVNAAADDERRTSAALSRQLDALRLVLVDRAADDEARGKAADARERELSGQLAEARALAADQAARAASAEGRLAQLAARLEAARRELSVLTGGSGVIAAALTGAGCCGDVRTAPDAAGSDVGDGRQAVAAARELVLGIRRAELAAEERAEAFAAILVEREEELSYYRRHCVALEAQAVCQRRLTGAAASTAVGDSAGCGADEGGVASGSSSSKVLGMLLGGSSKDNSEQILQLKEELRDKDRWLKQAAGAISRGEAEIHGLMVVQAAKTAHANKLEADYCQLEARAREAEAEVQRLAGFLTGAASEAAAARAEAEVAAKREATAIGEVAAARLQVAALLEGLMHDLKKATRADPRGYAQLRAEAAQLMQQLPSDEQRRRYAVLYQDIVLEAVLQLQAERQLRHQRGDAAAAAAAAAAPEAAEQQQVAGSHIRHGSGRSPQHQQQHSGGGWMTGGGWLLQAAGLRRRGGCSSCGAAECCGGPGQGAGVTAAVNSSNTPRVRPRSG</sequence>
<reference evidence="2 3" key="1">
    <citation type="journal article" date="2013" name="BMC Genomics">
        <title>Reconstruction of the lipid metabolism for the microalga Monoraphidium neglectum from its genome sequence reveals characteristics suitable for biofuel production.</title>
        <authorList>
            <person name="Bogen C."/>
            <person name="Al-Dilaimi A."/>
            <person name="Albersmeier A."/>
            <person name="Wichmann J."/>
            <person name="Grundmann M."/>
            <person name="Rupp O."/>
            <person name="Lauersen K.J."/>
            <person name="Blifernez-Klassen O."/>
            <person name="Kalinowski J."/>
            <person name="Goesmann A."/>
            <person name="Mussgnug J.H."/>
            <person name="Kruse O."/>
        </authorList>
    </citation>
    <scope>NUCLEOTIDE SEQUENCE [LARGE SCALE GENOMIC DNA]</scope>
    <source>
        <strain evidence="2 3">SAG 48.87</strain>
    </source>
</reference>
<evidence type="ECO:0000256" key="1">
    <source>
        <dbReference type="SAM" id="MobiDB-lite"/>
    </source>
</evidence>
<dbReference type="EMBL" id="KK101062">
    <property type="protein sequence ID" value="KIZ02382.1"/>
    <property type="molecule type" value="Genomic_DNA"/>
</dbReference>
<dbReference type="OrthoDB" id="552748at2759"/>
<dbReference type="GeneID" id="25738456"/>
<organism evidence="2 3">
    <name type="scientific">Monoraphidium neglectum</name>
    <dbReference type="NCBI Taxonomy" id="145388"/>
    <lineage>
        <taxon>Eukaryota</taxon>
        <taxon>Viridiplantae</taxon>
        <taxon>Chlorophyta</taxon>
        <taxon>core chlorophytes</taxon>
        <taxon>Chlorophyceae</taxon>
        <taxon>CS clade</taxon>
        <taxon>Sphaeropleales</taxon>
        <taxon>Selenastraceae</taxon>
        <taxon>Monoraphidium</taxon>
    </lineage>
</organism>
<gene>
    <name evidence="2" type="ORF">MNEG_5579</name>
</gene>
<feature type="compositionally biased region" description="Low complexity" evidence="1">
    <location>
        <begin position="440"/>
        <end position="450"/>
    </location>
</feature>
<proteinExistence type="predicted"/>
<keyword evidence="3" id="KW-1185">Reference proteome</keyword>
<feature type="region of interest" description="Disordered" evidence="1">
    <location>
        <begin position="512"/>
        <end position="532"/>
    </location>
</feature>
<feature type="region of interest" description="Disordered" evidence="1">
    <location>
        <begin position="440"/>
        <end position="479"/>
    </location>
</feature>
<dbReference type="AlphaFoldDB" id="A0A0D2MPD7"/>
<dbReference type="Proteomes" id="UP000054498">
    <property type="component" value="Unassembled WGS sequence"/>
</dbReference>
<name>A0A0D2MPD7_9CHLO</name>
<evidence type="ECO:0000313" key="3">
    <source>
        <dbReference type="Proteomes" id="UP000054498"/>
    </source>
</evidence>
<accession>A0A0D2MPD7</accession>
<protein>
    <submittedName>
        <fullName evidence="2">Uncharacterized protein</fullName>
    </submittedName>
</protein>
<dbReference type="KEGG" id="mng:MNEG_5579"/>